<sequence>MASLTQSPDAPTATAQGHEAPISHVHLGPGEAAKDHQGSISDMAIVQAQNHVLLPRMDSGEEEEERTQQELFGPQVILSEEDQASYAQILFPNIPPPISQTPSMSWMDNVKVKVCQARYRIAYYQAMNPVSGCKLKDPNAYSEDEICRQKYFEHLEDDFEWFFHIDDSWNSDLNDYQKIVLQNCMPGSIEPEYPDVDGYREHYNTYEMDAVYVKYYGEISKKIRWIEEYLHLDARSAEWRDMETRAWRQALRIATGLPHMTVRLAAFAFNEYIYELRDDASLKGIDLVYFEIWRLVVKNNREYKDAVKEVHAMDKFHMHKPTMMAELKGDHVFLTMRQMIYGIIKEGHIVANTEDDKARDMFKKGVARLKTKNMRNYAEKKMEIAEVLNLHKVKSPVC</sequence>
<name>A0ACD5XKZ3_AVESA</name>
<organism evidence="1 2">
    <name type="scientific">Avena sativa</name>
    <name type="common">Oat</name>
    <dbReference type="NCBI Taxonomy" id="4498"/>
    <lineage>
        <taxon>Eukaryota</taxon>
        <taxon>Viridiplantae</taxon>
        <taxon>Streptophyta</taxon>
        <taxon>Embryophyta</taxon>
        <taxon>Tracheophyta</taxon>
        <taxon>Spermatophyta</taxon>
        <taxon>Magnoliopsida</taxon>
        <taxon>Liliopsida</taxon>
        <taxon>Poales</taxon>
        <taxon>Poaceae</taxon>
        <taxon>BOP clade</taxon>
        <taxon>Pooideae</taxon>
        <taxon>Poodae</taxon>
        <taxon>Poeae</taxon>
        <taxon>Poeae Chloroplast Group 1 (Aveneae type)</taxon>
        <taxon>Aveninae</taxon>
        <taxon>Avena</taxon>
    </lineage>
</organism>
<keyword evidence="2" id="KW-1185">Reference proteome</keyword>
<proteinExistence type="predicted"/>
<evidence type="ECO:0000313" key="2">
    <source>
        <dbReference type="Proteomes" id="UP001732700"/>
    </source>
</evidence>
<evidence type="ECO:0000313" key="1">
    <source>
        <dbReference type="EnsemblPlants" id="AVESA.00010b.r2.4DG0789570.1.CDS"/>
    </source>
</evidence>
<dbReference type="EnsemblPlants" id="AVESA.00010b.r2.4DG0789570.1">
    <property type="protein sequence ID" value="AVESA.00010b.r2.4DG0789570.1.CDS"/>
    <property type="gene ID" value="AVESA.00010b.r2.4DG0789570"/>
</dbReference>
<reference evidence="1" key="2">
    <citation type="submission" date="2025-09" db="UniProtKB">
        <authorList>
            <consortium name="EnsemblPlants"/>
        </authorList>
    </citation>
    <scope>IDENTIFICATION</scope>
</reference>
<reference evidence="1" key="1">
    <citation type="submission" date="2021-05" db="EMBL/GenBank/DDBJ databases">
        <authorList>
            <person name="Scholz U."/>
            <person name="Mascher M."/>
            <person name="Fiebig A."/>
        </authorList>
    </citation>
    <scope>NUCLEOTIDE SEQUENCE [LARGE SCALE GENOMIC DNA]</scope>
</reference>
<accession>A0ACD5XKZ3</accession>
<dbReference type="Proteomes" id="UP001732700">
    <property type="component" value="Chromosome 4D"/>
</dbReference>
<protein>
    <submittedName>
        <fullName evidence="1">Uncharacterized protein</fullName>
    </submittedName>
</protein>